<proteinExistence type="predicted"/>
<sequence length="176" mass="18864">MPRRDGVVLGGARPGEFDDDFGSMRRATVLAGPPPDQPGRRHVRYDLLAAGALLLALLALVPLLLLRGDPDEMSSTPRVPSAGGSDSGGAVTVELDQPTDLTDKVQLNWKATRDLDFAVVVAAEGETTRVLLAERNHSMTIDVQPGLKYCFLVQASDGDQVYESDPQPLRGASCRK</sequence>
<organism evidence="2 3">
    <name type="scientific">Actinophytocola oryzae</name>
    <dbReference type="NCBI Taxonomy" id="502181"/>
    <lineage>
        <taxon>Bacteria</taxon>
        <taxon>Bacillati</taxon>
        <taxon>Actinomycetota</taxon>
        <taxon>Actinomycetes</taxon>
        <taxon>Pseudonocardiales</taxon>
        <taxon>Pseudonocardiaceae</taxon>
    </lineage>
</organism>
<evidence type="ECO:0000256" key="1">
    <source>
        <dbReference type="SAM" id="Phobius"/>
    </source>
</evidence>
<dbReference type="AlphaFoldDB" id="A0A4V3FQK8"/>
<name>A0A4V3FQK8_9PSEU</name>
<evidence type="ECO:0000313" key="2">
    <source>
        <dbReference type="EMBL" id="TDV40081.1"/>
    </source>
</evidence>
<comment type="caution">
    <text evidence="2">The sequence shown here is derived from an EMBL/GenBank/DDBJ whole genome shotgun (WGS) entry which is preliminary data.</text>
</comment>
<keyword evidence="3" id="KW-1185">Reference proteome</keyword>
<keyword evidence="1" id="KW-0472">Membrane</keyword>
<feature type="transmembrane region" description="Helical" evidence="1">
    <location>
        <begin position="47"/>
        <end position="66"/>
    </location>
</feature>
<dbReference type="EMBL" id="SOCP01000024">
    <property type="protein sequence ID" value="TDV40081.1"/>
    <property type="molecule type" value="Genomic_DNA"/>
</dbReference>
<gene>
    <name evidence="2" type="ORF">CLV71_12498</name>
</gene>
<keyword evidence="1" id="KW-1133">Transmembrane helix</keyword>
<dbReference type="Proteomes" id="UP000294927">
    <property type="component" value="Unassembled WGS sequence"/>
</dbReference>
<dbReference type="RefSeq" id="WP_243867316.1">
    <property type="nucleotide sequence ID" value="NZ_SOCP01000024.1"/>
</dbReference>
<keyword evidence="1" id="KW-0812">Transmembrane</keyword>
<evidence type="ECO:0000313" key="3">
    <source>
        <dbReference type="Proteomes" id="UP000294927"/>
    </source>
</evidence>
<accession>A0A4V3FQK8</accession>
<protein>
    <submittedName>
        <fullName evidence="2">Uncharacterized protein</fullName>
    </submittedName>
</protein>
<reference evidence="2 3" key="1">
    <citation type="submission" date="2019-03" db="EMBL/GenBank/DDBJ databases">
        <title>Genomic Encyclopedia of Archaeal and Bacterial Type Strains, Phase II (KMG-II): from individual species to whole genera.</title>
        <authorList>
            <person name="Goeker M."/>
        </authorList>
    </citation>
    <scope>NUCLEOTIDE SEQUENCE [LARGE SCALE GENOMIC DNA]</scope>
    <source>
        <strain evidence="2 3">DSM 45499</strain>
    </source>
</reference>